<dbReference type="InterPro" id="IPR036465">
    <property type="entry name" value="vWFA_dom_sf"/>
</dbReference>
<dbReference type="RefSeq" id="XP_028478391.1">
    <property type="nucleotide sequence ID" value="XM_028621939.1"/>
</dbReference>
<name>A0A427Y1N7_9TREE</name>
<dbReference type="GeneID" id="39591035"/>
<organism evidence="3 4">
    <name type="scientific">Apiotrichum porosum</name>
    <dbReference type="NCBI Taxonomy" id="105984"/>
    <lineage>
        <taxon>Eukaryota</taxon>
        <taxon>Fungi</taxon>
        <taxon>Dikarya</taxon>
        <taxon>Basidiomycota</taxon>
        <taxon>Agaricomycotina</taxon>
        <taxon>Tremellomycetes</taxon>
        <taxon>Trichosporonales</taxon>
        <taxon>Trichosporonaceae</taxon>
        <taxon>Apiotrichum</taxon>
    </lineage>
</organism>
<dbReference type="STRING" id="105984.A0A427Y1N7"/>
<evidence type="ECO:0000313" key="4">
    <source>
        <dbReference type="Proteomes" id="UP000279236"/>
    </source>
</evidence>
<dbReference type="InterPro" id="IPR002035">
    <property type="entry name" value="VWF_A"/>
</dbReference>
<dbReference type="OrthoDB" id="2142040at2759"/>
<dbReference type="PANTHER" id="PTHR34706">
    <property type="entry name" value="SLR1338 PROTEIN"/>
    <property type="match status" value="1"/>
</dbReference>
<comment type="caution">
    <text evidence="3">The sequence shown here is derived from an EMBL/GenBank/DDBJ whole genome shotgun (WGS) entry which is preliminary data.</text>
</comment>
<dbReference type="EMBL" id="RSCE01000003">
    <property type="protein sequence ID" value="RSH84943.1"/>
    <property type="molecule type" value="Genomic_DNA"/>
</dbReference>
<evidence type="ECO:0000256" key="1">
    <source>
        <dbReference type="SAM" id="MobiDB-lite"/>
    </source>
</evidence>
<feature type="region of interest" description="Disordered" evidence="1">
    <location>
        <begin position="98"/>
        <end position="164"/>
    </location>
</feature>
<reference evidence="3 4" key="1">
    <citation type="submission" date="2018-11" db="EMBL/GenBank/DDBJ databases">
        <title>Genome sequence of Apiotrichum porosum DSM 27194.</title>
        <authorList>
            <person name="Aliyu H."/>
            <person name="Gorte O."/>
            <person name="Ochsenreither K."/>
        </authorList>
    </citation>
    <scope>NUCLEOTIDE SEQUENCE [LARGE SCALE GENOMIC DNA]</scope>
    <source>
        <strain evidence="3 4">DSM 27194</strain>
    </source>
</reference>
<dbReference type="Proteomes" id="UP000279236">
    <property type="component" value="Unassembled WGS sequence"/>
</dbReference>
<dbReference type="SUPFAM" id="SSF53300">
    <property type="entry name" value="vWA-like"/>
    <property type="match status" value="1"/>
</dbReference>
<feature type="compositionally biased region" description="Low complexity" evidence="1">
    <location>
        <begin position="98"/>
        <end position="109"/>
    </location>
</feature>
<sequence>MTAAYQDPYPNIPTISAKLSDQSSLVSLLKSNQDPAYQFAAVKCYVEGKAAKGKSPGYIAGKLDGIETKAPSQSGPAFAYVRQYFAYPQSRLFKVPVSTSTSGGTDVVTLNVPPPPYKSGRAGPSTSPSNPVPALASLNIGGRAPSPAPSSDRAPSPAPPLLEGGENALEMLRDFDTVFIIDDSSSMQGSRWEQAKTAVKGVVAQAMKYDDDGIDIYFLNAKRSGDNMRRPKDVDRLFAGLKPYGATPTGKTLEKVLREYVLRLEAAAAQGRPESIKPLNLIVITDGAPTDDPESVLVAYARRLDKGDWPLSQVGVQMFQVGNDPQAREALEDLDDELSSRHGIRDMVDTVPYQGEMTAELIIKVLLGGINRRLDRKATTRRRT</sequence>
<proteinExistence type="predicted"/>
<accession>A0A427Y1N7</accession>
<protein>
    <recommendedName>
        <fullName evidence="2">VWFA domain-containing protein</fullName>
    </recommendedName>
</protein>
<dbReference type="PROSITE" id="PS50234">
    <property type="entry name" value="VWFA"/>
    <property type="match status" value="1"/>
</dbReference>
<keyword evidence="4" id="KW-1185">Reference proteome</keyword>
<feature type="compositionally biased region" description="Low complexity" evidence="1">
    <location>
        <begin position="143"/>
        <end position="155"/>
    </location>
</feature>
<dbReference type="AlphaFoldDB" id="A0A427Y1N7"/>
<feature type="domain" description="VWFA" evidence="2">
    <location>
        <begin position="176"/>
        <end position="366"/>
    </location>
</feature>
<gene>
    <name evidence="3" type="ORF">EHS24_006492</name>
</gene>
<dbReference type="PANTHER" id="PTHR34706:SF1">
    <property type="entry name" value="VWFA DOMAIN-CONTAINING PROTEIN"/>
    <property type="match status" value="1"/>
</dbReference>
<dbReference type="SMART" id="SM00327">
    <property type="entry name" value="VWA"/>
    <property type="match status" value="1"/>
</dbReference>
<evidence type="ECO:0000313" key="3">
    <source>
        <dbReference type="EMBL" id="RSH84943.1"/>
    </source>
</evidence>
<dbReference type="Pfam" id="PF00092">
    <property type="entry name" value="VWA"/>
    <property type="match status" value="1"/>
</dbReference>
<evidence type="ECO:0000259" key="2">
    <source>
        <dbReference type="PROSITE" id="PS50234"/>
    </source>
</evidence>
<dbReference type="Gene3D" id="3.40.50.410">
    <property type="entry name" value="von Willebrand factor, type A domain"/>
    <property type="match status" value="1"/>
</dbReference>